<dbReference type="PANTHER" id="PTHR46601:SF1">
    <property type="entry name" value="ADF-H DOMAIN-CONTAINING PROTEIN"/>
    <property type="match status" value="1"/>
</dbReference>
<evidence type="ECO:0000313" key="1">
    <source>
        <dbReference type="EMBL" id="JAT35607.1"/>
    </source>
</evidence>
<gene>
    <name evidence="1" type="ORF">g.52043</name>
</gene>
<name>A0A1B6MI37_9HEMI</name>
<feature type="non-terminal residue" evidence="1">
    <location>
        <position position="226"/>
    </location>
</feature>
<organism evidence="1">
    <name type="scientific">Graphocephala atropunctata</name>
    <dbReference type="NCBI Taxonomy" id="36148"/>
    <lineage>
        <taxon>Eukaryota</taxon>
        <taxon>Metazoa</taxon>
        <taxon>Ecdysozoa</taxon>
        <taxon>Arthropoda</taxon>
        <taxon>Hexapoda</taxon>
        <taxon>Insecta</taxon>
        <taxon>Pterygota</taxon>
        <taxon>Neoptera</taxon>
        <taxon>Paraneoptera</taxon>
        <taxon>Hemiptera</taxon>
        <taxon>Auchenorrhyncha</taxon>
        <taxon>Membracoidea</taxon>
        <taxon>Cicadellidae</taxon>
        <taxon>Cicadellinae</taxon>
        <taxon>Cicadellini</taxon>
        <taxon>Graphocephala</taxon>
    </lineage>
</organism>
<sequence>VCTTHQNIKLMMNGIGISSIMWDGDDCPLKSYHSCLAKIMCNPPSVNCYINECNECPGTDQLREALLDKFEDELIDEISYKQWVTVDRCSMEVITKSSEDFVLEFLEMLIKLKTHAFIANMQKECYTEKKENLQPGELVINCDFAENFSFVLQDEVQSFHWTTSQATLHPFIIYYKWGDKIKHLQYVFISDCLEHNTVAFYVFQNELISELRDTIPFDIKKITYFS</sequence>
<feature type="non-terminal residue" evidence="1">
    <location>
        <position position="1"/>
    </location>
</feature>
<accession>A0A1B6MI37</accession>
<reference evidence="1" key="1">
    <citation type="submission" date="2015-11" db="EMBL/GenBank/DDBJ databases">
        <title>De novo transcriptome assembly of four potential Pierce s Disease insect vectors from Arizona vineyards.</title>
        <authorList>
            <person name="Tassone E.E."/>
        </authorList>
    </citation>
    <scope>NUCLEOTIDE SEQUENCE</scope>
</reference>
<proteinExistence type="predicted"/>
<protein>
    <submittedName>
        <fullName evidence="1">Uncharacterized protein</fullName>
    </submittedName>
</protein>
<dbReference type="EMBL" id="GEBQ01004370">
    <property type="protein sequence ID" value="JAT35607.1"/>
    <property type="molecule type" value="Transcribed_RNA"/>
</dbReference>
<dbReference type="PANTHER" id="PTHR46601">
    <property type="entry name" value="ULP_PROTEASE DOMAIN-CONTAINING PROTEIN"/>
    <property type="match status" value="1"/>
</dbReference>
<dbReference type="AlphaFoldDB" id="A0A1B6MI37"/>